<evidence type="ECO:0000313" key="1">
    <source>
        <dbReference type="EMBL" id="AEI41104.1"/>
    </source>
</evidence>
<dbReference type="KEGG" id="pms:KNP414_02543"/>
<protein>
    <recommendedName>
        <fullName evidence="3">DUF3231 family protein</fullName>
    </recommendedName>
</protein>
<dbReference type="EMBL" id="CP002869">
    <property type="protein sequence ID" value="AEI41104.1"/>
    <property type="molecule type" value="Genomic_DNA"/>
</dbReference>
<dbReference type="Gene3D" id="1.20.1260.10">
    <property type="match status" value="2"/>
</dbReference>
<dbReference type="InterPro" id="IPR021617">
    <property type="entry name" value="DUF3231"/>
</dbReference>
<sequence>METAHNIPLTAPEISNLWSGYQGDTLSRCVLTHFAAHVEDTEVRELIAYALELCDKHITRQLSYFETEKIPVPQGFGDEDVDPKAPRLFSDIFYLGYLLNMGKQGMTLYAYSVPVSSRQDIREYLSECLASSSALYNRTLDLMLAKGVYVRPPRIPVPEAREYVHKESYFYALIEDKRPVNGPEIAHLYANIVTNLMGKALTLGFAQTAVSKDIRAYLLRGHEISGKHVEVFRSLLRDDGLPAPNYWDDGVTASTTPPYSDRLMMYHIGALSATGAVNYGVAAPNSTRRDITSVYVRLIGEIAKYGEDGAELMLKHQWMEKIPGAVERGSLVRRS</sequence>
<reference evidence="2" key="1">
    <citation type="submission" date="2011-06" db="EMBL/GenBank/DDBJ databases">
        <title>Complete genome sequence of Paenibacillus mucilaginosus KNP414.</title>
        <authorList>
            <person name="Wang J."/>
            <person name="Hu S."/>
            <person name="Hu X."/>
            <person name="Zhang B."/>
            <person name="Dong D."/>
            <person name="Zhang S."/>
            <person name="Zhao K."/>
            <person name="Wu D."/>
        </authorList>
    </citation>
    <scope>NUCLEOTIDE SEQUENCE [LARGE SCALE GENOMIC DNA]</scope>
    <source>
        <strain evidence="2">KNP414</strain>
    </source>
</reference>
<organism evidence="1 2">
    <name type="scientific">Paenibacillus mucilaginosus (strain KNP414)</name>
    <dbReference type="NCBI Taxonomy" id="1036673"/>
    <lineage>
        <taxon>Bacteria</taxon>
        <taxon>Bacillati</taxon>
        <taxon>Bacillota</taxon>
        <taxon>Bacilli</taxon>
        <taxon>Bacillales</taxon>
        <taxon>Paenibacillaceae</taxon>
        <taxon>Paenibacillus</taxon>
    </lineage>
</organism>
<reference evidence="1 2" key="2">
    <citation type="journal article" date="2013" name="Genome Announc.">
        <title>Genome Sequence of Growth-Improving Paenibacillus mucilaginosus Strain KNP414.</title>
        <authorList>
            <person name="Lu J.J."/>
            <person name="Wang J.F."/>
            <person name="Hu X.F."/>
        </authorList>
    </citation>
    <scope>NUCLEOTIDE SEQUENCE [LARGE SCALE GENOMIC DNA]</scope>
    <source>
        <strain evidence="1 2">KNP414</strain>
    </source>
</reference>
<evidence type="ECO:0008006" key="3">
    <source>
        <dbReference type="Google" id="ProtNLM"/>
    </source>
</evidence>
<dbReference type="PATRIC" id="fig|1036673.3.peg.2303"/>
<dbReference type="AlphaFoldDB" id="F8FAL5"/>
<dbReference type="InterPro" id="IPR012347">
    <property type="entry name" value="Ferritin-like"/>
</dbReference>
<proteinExistence type="predicted"/>
<dbReference type="Pfam" id="PF11553">
    <property type="entry name" value="DUF3231"/>
    <property type="match status" value="2"/>
</dbReference>
<dbReference type="RefSeq" id="WP_013916265.1">
    <property type="nucleotide sequence ID" value="NC_015690.1"/>
</dbReference>
<dbReference type="Proteomes" id="UP000006620">
    <property type="component" value="Chromosome"/>
</dbReference>
<gene>
    <name evidence="1" type="ordered locus">KNP414_02543</name>
</gene>
<evidence type="ECO:0000313" key="2">
    <source>
        <dbReference type="Proteomes" id="UP000006620"/>
    </source>
</evidence>
<accession>F8FAL5</accession>
<dbReference type="HOGENOM" id="CLU_068841_0_0_9"/>
<name>F8FAL5_PAEMK</name>